<keyword evidence="4" id="KW-1185">Reference proteome</keyword>
<evidence type="ECO:0000256" key="1">
    <source>
        <dbReference type="SAM" id="MobiDB-lite"/>
    </source>
</evidence>
<dbReference type="EMBL" id="BAABME010001998">
    <property type="protein sequence ID" value="GAA0152513.1"/>
    <property type="molecule type" value="Genomic_DNA"/>
</dbReference>
<sequence length="143" mass="16232">MMMSSIFCIVLVFSFHAYSNARPLGFGARESHLKPVPPSRTSDESTHHHHHVIVWAKMDETNSNNDANDSSNVRETSIQIEQDSSADESQDLKKRQGAGRSTLQRDVIEEKVDSKEHEILEDVVAMDYAQPQRKPPIHNQKKP</sequence>
<dbReference type="AlphaFoldDB" id="A0AAV3PMK7"/>
<dbReference type="PANTHER" id="PTHR34961:SF7">
    <property type="entry name" value="TRANSMEMBRANE PROTEIN"/>
    <property type="match status" value="1"/>
</dbReference>
<keyword evidence="2" id="KW-0732">Signal</keyword>
<name>A0AAV3PMK7_LITER</name>
<dbReference type="PANTHER" id="PTHR34961">
    <property type="entry name" value="TRANSMEMBRANE PROTEIN"/>
    <property type="match status" value="1"/>
</dbReference>
<organism evidence="3 4">
    <name type="scientific">Lithospermum erythrorhizon</name>
    <name type="common">Purple gromwell</name>
    <name type="synonym">Lithospermum officinale var. erythrorhizon</name>
    <dbReference type="NCBI Taxonomy" id="34254"/>
    <lineage>
        <taxon>Eukaryota</taxon>
        <taxon>Viridiplantae</taxon>
        <taxon>Streptophyta</taxon>
        <taxon>Embryophyta</taxon>
        <taxon>Tracheophyta</taxon>
        <taxon>Spermatophyta</taxon>
        <taxon>Magnoliopsida</taxon>
        <taxon>eudicotyledons</taxon>
        <taxon>Gunneridae</taxon>
        <taxon>Pentapetalae</taxon>
        <taxon>asterids</taxon>
        <taxon>lamiids</taxon>
        <taxon>Boraginales</taxon>
        <taxon>Boraginaceae</taxon>
        <taxon>Boraginoideae</taxon>
        <taxon>Lithospermeae</taxon>
        <taxon>Lithospermum</taxon>
    </lineage>
</organism>
<dbReference type="Proteomes" id="UP001454036">
    <property type="component" value="Unassembled WGS sequence"/>
</dbReference>
<feature type="chain" id="PRO_5043943472" evidence="2">
    <location>
        <begin position="22"/>
        <end position="143"/>
    </location>
</feature>
<proteinExistence type="predicted"/>
<accession>A0AAV3PMK7</accession>
<evidence type="ECO:0000256" key="2">
    <source>
        <dbReference type="SAM" id="SignalP"/>
    </source>
</evidence>
<feature type="signal peptide" evidence="2">
    <location>
        <begin position="1"/>
        <end position="21"/>
    </location>
</feature>
<feature type="compositionally biased region" description="Low complexity" evidence="1">
    <location>
        <begin position="62"/>
        <end position="71"/>
    </location>
</feature>
<protein>
    <submittedName>
        <fullName evidence="3">Uncharacterized protein</fullName>
    </submittedName>
</protein>
<feature type="region of interest" description="Disordered" evidence="1">
    <location>
        <begin position="33"/>
        <end position="143"/>
    </location>
</feature>
<gene>
    <name evidence="3" type="ORF">LIER_10977</name>
</gene>
<reference evidence="3 4" key="1">
    <citation type="submission" date="2024-01" db="EMBL/GenBank/DDBJ databases">
        <title>The complete chloroplast genome sequence of Lithospermum erythrorhizon: insights into the phylogenetic relationship among Boraginaceae species and the maternal lineages of purple gromwells.</title>
        <authorList>
            <person name="Okada T."/>
            <person name="Watanabe K."/>
        </authorList>
    </citation>
    <scope>NUCLEOTIDE SEQUENCE [LARGE SCALE GENOMIC DNA]</scope>
</reference>
<feature type="compositionally biased region" description="Basic and acidic residues" evidence="1">
    <location>
        <begin position="106"/>
        <end position="120"/>
    </location>
</feature>
<comment type="caution">
    <text evidence="3">The sequence shown here is derived from an EMBL/GenBank/DDBJ whole genome shotgun (WGS) entry which is preliminary data.</text>
</comment>
<evidence type="ECO:0000313" key="4">
    <source>
        <dbReference type="Proteomes" id="UP001454036"/>
    </source>
</evidence>
<dbReference type="InterPro" id="IPR053313">
    <property type="entry name" value="RGF"/>
</dbReference>
<evidence type="ECO:0000313" key="3">
    <source>
        <dbReference type="EMBL" id="GAA0152513.1"/>
    </source>
</evidence>
<feature type="compositionally biased region" description="Polar residues" evidence="1">
    <location>
        <begin position="73"/>
        <end position="83"/>
    </location>
</feature>